<dbReference type="PRINTS" id="PR01438">
    <property type="entry name" value="UNVRSLSTRESS"/>
</dbReference>
<feature type="domain" description="UspA" evidence="2">
    <location>
        <begin position="1"/>
        <end position="140"/>
    </location>
</feature>
<name>A0A9X1VMN1_9FLAO</name>
<dbReference type="Gene3D" id="3.40.50.620">
    <property type="entry name" value="HUPs"/>
    <property type="match status" value="2"/>
</dbReference>
<evidence type="ECO:0000313" key="4">
    <source>
        <dbReference type="Proteomes" id="UP001139369"/>
    </source>
</evidence>
<sequence length="277" mass="31100">MKKIIVPIDFSNHSEYALKAAALLSKKTDVEIYALHMLDIQEANLTQSPEFSQEKAVFFLKLSEKRMKSFLDKDYLKEVKVVPIIKHYKVFSEVNSIAKEINADLIVMGSHGVSGLKEFFIGSNTEKVIRYSEVPVMVVKNELTSVDFSNIVLATDFSEKTIPAFQKLLSTLEFLEATKHLLYINLPNEDFKTTPEMDALATDFLMKAEGNTDRILDTNFVAARTIEDGILDFSKVVSADLVVLLTHGRKGLSHIFSGSISEDISNHTSLPIMTFKI</sequence>
<comment type="similarity">
    <text evidence="1">Belongs to the universal stress protein A family.</text>
</comment>
<evidence type="ECO:0000259" key="2">
    <source>
        <dbReference type="Pfam" id="PF00582"/>
    </source>
</evidence>
<dbReference type="CDD" id="cd00293">
    <property type="entry name" value="USP-like"/>
    <property type="match status" value="2"/>
</dbReference>
<gene>
    <name evidence="3" type="ORF">MC378_06580</name>
</gene>
<dbReference type="InterPro" id="IPR014729">
    <property type="entry name" value="Rossmann-like_a/b/a_fold"/>
</dbReference>
<dbReference type="InterPro" id="IPR006016">
    <property type="entry name" value="UspA"/>
</dbReference>
<dbReference type="AlphaFoldDB" id="A0A9X1VMN1"/>
<dbReference type="PANTHER" id="PTHR46268">
    <property type="entry name" value="STRESS RESPONSE PROTEIN NHAX"/>
    <property type="match status" value="1"/>
</dbReference>
<keyword evidence="4" id="KW-1185">Reference proteome</keyword>
<evidence type="ECO:0000256" key="1">
    <source>
        <dbReference type="ARBA" id="ARBA00008791"/>
    </source>
</evidence>
<dbReference type="SUPFAM" id="SSF52402">
    <property type="entry name" value="Adenine nucleotide alpha hydrolases-like"/>
    <property type="match status" value="2"/>
</dbReference>
<feature type="domain" description="UspA" evidence="2">
    <location>
        <begin position="148"/>
        <end position="275"/>
    </location>
</feature>
<proteinExistence type="inferred from homology"/>
<accession>A0A9X1VMN1</accession>
<comment type="caution">
    <text evidence="3">The sequence shown here is derived from an EMBL/GenBank/DDBJ whole genome shotgun (WGS) entry which is preliminary data.</text>
</comment>
<dbReference type="PANTHER" id="PTHR46268:SF6">
    <property type="entry name" value="UNIVERSAL STRESS PROTEIN UP12"/>
    <property type="match status" value="1"/>
</dbReference>
<dbReference type="Proteomes" id="UP001139369">
    <property type="component" value="Unassembled WGS sequence"/>
</dbReference>
<dbReference type="InterPro" id="IPR006015">
    <property type="entry name" value="Universal_stress_UspA"/>
</dbReference>
<protein>
    <submittedName>
        <fullName evidence="3">Universal stress protein</fullName>
    </submittedName>
</protein>
<dbReference type="Pfam" id="PF00582">
    <property type="entry name" value="Usp"/>
    <property type="match status" value="2"/>
</dbReference>
<dbReference type="EMBL" id="JAKQYM010000003">
    <property type="protein sequence ID" value="MCI2228828.1"/>
    <property type="molecule type" value="Genomic_DNA"/>
</dbReference>
<reference evidence="3" key="1">
    <citation type="submission" date="2022-02" db="EMBL/GenBank/DDBJ databases">
        <title>Polaribacter sp. MSW13, isolated from seawater.</title>
        <authorList>
            <person name="Kristyanto S."/>
            <person name="Jung J."/>
            <person name="Jeon C.O."/>
        </authorList>
    </citation>
    <scope>NUCLEOTIDE SEQUENCE</scope>
    <source>
        <strain evidence="3">MSW13</strain>
    </source>
</reference>
<evidence type="ECO:0000313" key="3">
    <source>
        <dbReference type="EMBL" id="MCI2228828.1"/>
    </source>
</evidence>
<organism evidence="3 4">
    <name type="scientific">Polaribacter marinus</name>
    <dbReference type="NCBI Taxonomy" id="2916838"/>
    <lineage>
        <taxon>Bacteria</taxon>
        <taxon>Pseudomonadati</taxon>
        <taxon>Bacteroidota</taxon>
        <taxon>Flavobacteriia</taxon>
        <taxon>Flavobacteriales</taxon>
        <taxon>Flavobacteriaceae</taxon>
    </lineage>
</organism>
<dbReference type="RefSeq" id="WP_242177952.1">
    <property type="nucleotide sequence ID" value="NZ_JAKQYM010000003.1"/>
</dbReference>